<accession>A0A420H0M3</accession>
<evidence type="ECO:0000313" key="2">
    <source>
        <dbReference type="EMBL" id="RKF51089.1"/>
    </source>
</evidence>
<dbReference type="AlphaFoldDB" id="A0A420H0M3"/>
<dbReference type="OrthoDB" id="8592593at2"/>
<name>A0A420H0M3_9BURK</name>
<evidence type="ECO:0000313" key="3">
    <source>
        <dbReference type="Proteomes" id="UP000283709"/>
    </source>
</evidence>
<dbReference type="Proteomes" id="UP000283709">
    <property type="component" value="Unassembled WGS sequence"/>
</dbReference>
<feature type="domain" description="DUF7661" evidence="1">
    <location>
        <begin position="5"/>
        <end position="72"/>
    </location>
</feature>
<gene>
    <name evidence="2" type="ORF">BCY88_02770</name>
</gene>
<protein>
    <recommendedName>
        <fullName evidence="1">DUF7661 domain-containing protein</fullName>
    </recommendedName>
</protein>
<proteinExistence type="predicted"/>
<dbReference type="Pfam" id="PF24697">
    <property type="entry name" value="DUF7661"/>
    <property type="match status" value="1"/>
</dbReference>
<dbReference type="InterPro" id="IPR056078">
    <property type="entry name" value="DUF7661"/>
</dbReference>
<dbReference type="RefSeq" id="WP_120342724.1">
    <property type="nucleotide sequence ID" value="NZ_MCAS01000001.1"/>
</dbReference>
<reference evidence="2 3" key="1">
    <citation type="submission" date="2016-07" db="EMBL/GenBank/DDBJ databases">
        <title>Genome analysis of Burkholderia fungorum ES3-20.</title>
        <authorList>
            <person name="Xu D."/>
            <person name="Yao R."/>
            <person name="Zheng S."/>
        </authorList>
    </citation>
    <scope>NUCLEOTIDE SEQUENCE [LARGE SCALE GENOMIC DNA]</scope>
    <source>
        <strain evidence="2 3">ES3-20</strain>
    </source>
</reference>
<comment type="caution">
    <text evidence="2">The sequence shown here is derived from an EMBL/GenBank/DDBJ whole genome shotgun (WGS) entry which is preliminary data.</text>
</comment>
<sequence length="80" mass="9226">MPEEYLFDVFGQIIAVTRNNDAWTAFHLGQEGKRRRAEFEIPSFVAANELEQYLDDLFHEDATPSRPCVVQLRANQGSIR</sequence>
<dbReference type="EMBL" id="MCAS01000001">
    <property type="protein sequence ID" value="RKF51089.1"/>
    <property type="molecule type" value="Genomic_DNA"/>
</dbReference>
<organism evidence="2 3">
    <name type="scientific">Paraburkholderia fungorum</name>
    <dbReference type="NCBI Taxonomy" id="134537"/>
    <lineage>
        <taxon>Bacteria</taxon>
        <taxon>Pseudomonadati</taxon>
        <taxon>Pseudomonadota</taxon>
        <taxon>Betaproteobacteria</taxon>
        <taxon>Burkholderiales</taxon>
        <taxon>Burkholderiaceae</taxon>
        <taxon>Paraburkholderia</taxon>
    </lineage>
</organism>
<evidence type="ECO:0000259" key="1">
    <source>
        <dbReference type="Pfam" id="PF24697"/>
    </source>
</evidence>